<evidence type="ECO:0000256" key="1">
    <source>
        <dbReference type="ARBA" id="ARBA00004123"/>
    </source>
</evidence>
<dbReference type="InterPro" id="IPR056436">
    <property type="entry name" value="Znf-C2H2_ZIC1-5/GLI1-3-like"/>
</dbReference>
<dbReference type="FunFam" id="3.30.160.60:FF:000359">
    <property type="entry name" value="GLIS family zinc finger 2"/>
    <property type="match status" value="1"/>
</dbReference>
<organism evidence="16 17">
    <name type="scientific">Laodelphax striatellus</name>
    <name type="common">Small brown planthopper</name>
    <name type="synonym">Delphax striatella</name>
    <dbReference type="NCBI Taxonomy" id="195883"/>
    <lineage>
        <taxon>Eukaryota</taxon>
        <taxon>Metazoa</taxon>
        <taxon>Ecdysozoa</taxon>
        <taxon>Arthropoda</taxon>
        <taxon>Hexapoda</taxon>
        <taxon>Insecta</taxon>
        <taxon>Pterygota</taxon>
        <taxon>Neoptera</taxon>
        <taxon>Paraneoptera</taxon>
        <taxon>Hemiptera</taxon>
        <taxon>Auchenorrhyncha</taxon>
        <taxon>Fulgoroidea</taxon>
        <taxon>Delphacidae</taxon>
        <taxon>Criomorphinae</taxon>
        <taxon>Laodelphax</taxon>
    </lineage>
</organism>
<keyword evidence="11" id="KW-0804">Transcription</keyword>
<dbReference type="InterPro" id="IPR036236">
    <property type="entry name" value="Znf_C2H2_sf"/>
</dbReference>
<keyword evidence="17" id="KW-1185">Reference proteome</keyword>
<feature type="domain" description="C2H2-type" evidence="15">
    <location>
        <begin position="189"/>
        <end position="220"/>
    </location>
</feature>
<comment type="subcellular location">
    <subcellularLocation>
        <location evidence="1">Nucleus</location>
    </subcellularLocation>
</comment>
<evidence type="ECO:0000313" key="16">
    <source>
        <dbReference type="EMBL" id="RZF40091.1"/>
    </source>
</evidence>
<reference evidence="16 17" key="1">
    <citation type="journal article" date="2017" name="Gigascience">
        <title>Genome sequence of the small brown planthopper, Laodelphax striatellus.</title>
        <authorList>
            <person name="Zhu J."/>
            <person name="Jiang F."/>
            <person name="Wang X."/>
            <person name="Yang P."/>
            <person name="Bao Y."/>
            <person name="Zhao W."/>
            <person name="Wang W."/>
            <person name="Lu H."/>
            <person name="Wang Q."/>
            <person name="Cui N."/>
            <person name="Li J."/>
            <person name="Chen X."/>
            <person name="Luo L."/>
            <person name="Yu J."/>
            <person name="Kang L."/>
            <person name="Cui F."/>
        </authorList>
    </citation>
    <scope>NUCLEOTIDE SEQUENCE [LARGE SCALE GENOMIC DNA]</scope>
    <source>
        <strain evidence="16">Lst14</strain>
    </source>
</reference>
<evidence type="ECO:0000256" key="11">
    <source>
        <dbReference type="ARBA" id="ARBA00023163"/>
    </source>
</evidence>
<evidence type="ECO:0000256" key="3">
    <source>
        <dbReference type="ARBA" id="ARBA00022473"/>
    </source>
</evidence>
<dbReference type="SMR" id="A0A482X4A2"/>
<dbReference type="SUPFAM" id="SSF57667">
    <property type="entry name" value="beta-beta-alpha zinc fingers"/>
    <property type="match status" value="3"/>
</dbReference>
<dbReference type="Proteomes" id="UP000291343">
    <property type="component" value="Unassembled WGS sequence"/>
</dbReference>
<evidence type="ECO:0000313" key="17">
    <source>
        <dbReference type="Proteomes" id="UP000291343"/>
    </source>
</evidence>
<dbReference type="PANTHER" id="PTHR45718">
    <property type="entry name" value="TRANSCRIPTIONAL ACTIVATOR CUBITUS INTERRUPTUS"/>
    <property type="match status" value="1"/>
</dbReference>
<name>A0A482X4A2_LAOST</name>
<dbReference type="PROSITE" id="PS00028">
    <property type="entry name" value="ZINC_FINGER_C2H2_1"/>
    <property type="match status" value="4"/>
</dbReference>
<keyword evidence="12" id="KW-0539">Nucleus</keyword>
<keyword evidence="6" id="KW-0677">Repeat</keyword>
<evidence type="ECO:0000256" key="4">
    <source>
        <dbReference type="ARBA" id="ARBA00022491"/>
    </source>
</evidence>
<feature type="region of interest" description="Disordered" evidence="14">
    <location>
        <begin position="1"/>
        <end position="42"/>
    </location>
</feature>
<sequence length="363" mass="40933">MTEDSNQGSDDICKSPKPATIFVDTNAPPPPNPNQSDSEGSISSIDLTSVDISGIEISSKKAPIICRWLQCGQWFPHLEMLVTHVTHVHAVSGRNGLFFCGWEGCSRGDRGFNARYKMLVHVRTHTNEKPHHCFQCDKSFSRAENLKIHARSHTGERPYVCPVAGCGKAYSNSSDRFKHTRTHSVDKPYFCKVPGCPKRYTDPSSLRKHVKTYRHFAVNQKSPQNNETVENVTKRIEPEEVAPPRLTTPHRTSVSPISTMSISPPPFFDRKSPQHSLSMTDYLAATPASPPFPAWPGFLPPWYEGAVMPWNLLPPHYQNTYSRSPHHLLFDFQNVVQTPTQNQNPLITEEEQDRPLDLTVQAK</sequence>
<comment type="caution">
    <text evidence="16">The sequence shown here is derived from an EMBL/GenBank/DDBJ whole genome shotgun (WGS) entry which is preliminary data.</text>
</comment>
<dbReference type="SMART" id="SM00355">
    <property type="entry name" value="ZnF_C2H2"/>
    <property type="match status" value="5"/>
</dbReference>
<evidence type="ECO:0000256" key="9">
    <source>
        <dbReference type="ARBA" id="ARBA00023015"/>
    </source>
</evidence>
<dbReference type="GO" id="GO:0000978">
    <property type="term" value="F:RNA polymerase II cis-regulatory region sequence-specific DNA binding"/>
    <property type="evidence" value="ECO:0007669"/>
    <property type="project" value="TreeGrafter"/>
</dbReference>
<dbReference type="InParanoid" id="A0A482X4A2"/>
<comment type="similarity">
    <text evidence="2">Belongs to the GLI C2H2-type zinc-finger protein family.</text>
</comment>
<feature type="domain" description="C2H2-type" evidence="15">
    <location>
        <begin position="103"/>
        <end position="130"/>
    </location>
</feature>
<dbReference type="EMBL" id="QKKF02019433">
    <property type="protein sequence ID" value="RZF40091.1"/>
    <property type="molecule type" value="Genomic_DNA"/>
</dbReference>
<keyword evidence="7 13" id="KW-0863">Zinc-finger</keyword>
<evidence type="ECO:0000256" key="8">
    <source>
        <dbReference type="ARBA" id="ARBA00022833"/>
    </source>
</evidence>
<protein>
    <recommendedName>
        <fullName evidence="15">C2H2-type domain-containing protein</fullName>
    </recommendedName>
</protein>
<dbReference type="OrthoDB" id="3214149at2759"/>
<feature type="domain" description="C2H2-type" evidence="15">
    <location>
        <begin position="159"/>
        <end position="188"/>
    </location>
</feature>
<keyword evidence="10" id="KW-0238">DNA-binding</keyword>
<evidence type="ECO:0000259" key="15">
    <source>
        <dbReference type="PROSITE" id="PS50157"/>
    </source>
</evidence>
<keyword evidence="4" id="KW-0678">Repressor</keyword>
<dbReference type="PROSITE" id="PS50157">
    <property type="entry name" value="ZINC_FINGER_C2H2_2"/>
    <property type="match status" value="4"/>
</dbReference>
<feature type="region of interest" description="Disordered" evidence="14">
    <location>
        <begin position="344"/>
        <end position="363"/>
    </location>
</feature>
<feature type="region of interest" description="Disordered" evidence="14">
    <location>
        <begin position="244"/>
        <end position="265"/>
    </location>
</feature>
<dbReference type="InterPro" id="IPR043359">
    <property type="entry name" value="GLI-like"/>
</dbReference>
<feature type="compositionally biased region" description="Low complexity" evidence="14">
    <location>
        <begin position="252"/>
        <end position="262"/>
    </location>
</feature>
<evidence type="ECO:0000256" key="12">
    <source>
        <dbReference type="ARBA" id="ARBA00023242"/>
    </source>
</evidence>
<keyword evidence="9" id="KW-0805">Transcription regulation</keyword>
<dbReference type="GO" id="GO:0008270">
    <property type="term" value="F:zinc ion binding"/>
    <property type="evidence" value="ECO:0007669"/>
    <property type="project" value="UniProtKB-KW"/>
</dbReference>
<keyword evidence="8" id="KW-0862">Zinc</keyword>
<dbReference type="FunFam" id="3.30.160.60:FF:000310">
    <property type="entry name" value="GLIS family zinc finger 2"/>
    <property type="match status" value="1"/>
</dbReference>
<dbReference type="Pfam" id="PF00096">
    <property type="entry name" value="zf-C2H2"/>
    <property type="match status" value="3"/>
</dbReference>
<evidence type="ECO:0000256" key="7">
    <source>
        <dbReference type="ARBA" id="ARBA00022771"/>
    </source>
</evidence>
<dbReference type="STRING" id="195883.A0A482X4A2"/>
<evidence type="ECO:0000256" key="5">
    <source>
        <dbReference type="ARBA" id="ARBA00022723"/>
    </source>
</evidence>
<accession>A0A482X4A2</accession>
<dbReference type="GO" id="GO:0005634">
    <property type="term" value="C:nucleus"/>
    <property type="evidence" value="ECO:0007669"/>
    <property type="project" value="UniProtKB-SubCell"/>
</dbReference>
<dbReference type="InterPro" id="IPR013087">
    <property type="entry name" value="Znf_C2H2_type"/>
</dbReference>
<dbReference type="FunFam" id="3.30.160.60:FF:000357">
    <property type="entry name" value="GLIS family zinc finger 2"/>
    <property type="match status" value="1"/>
</dbReference>
<gene>
    <name evidence="16" type="ORF">LSTR_LSTR002494</name>
</gene>
<evidence type="ECO:0000256" key="10">
    <source>
        <dbReference type="ARBA" id="ARBA00023125"/>
    </source>
</evidence>
<keyword evidence="5" id="KW-0479">Metal-binding</keyword>
<evidence type="ECO:0000256" key="14">
    <source>
        <dbReference type="SAM" id="MobiDB-lite"/>
    </source>
</evidence>
<dbReference type="PANTHER" id="PTHR45718:SF8">
    <property type="entry name" value="GLIS FAMILY ZINC FINGER 2"/>
    <property type="match status" value="1"/>
</dbReference>
<dbReference type="Pfam" id="PF23561">
    <property type="entry name" value="zf-C2H2_15"/>
    <property type="match status" value="1"/>
</dbReference>
<evidence type="ECO:0000256" key="6">
    <source>
        <dbReference type="ARBA" id="ARBA00022737"/>
    </source>
</evidence>
<dbReference type="Gene3D" id="3.30.160.60">
    <property type="entry name" value="Classic Zinc Finger"/>
    <property type="match status" value="4"/>
</dbReference>
<keyword evidence="3" id="KW-0217">Developmental protein</keyword>
<evidence type="ECO:0000256" key="13">
    <source>
        <dbReference type="PROSITE-ProRule" id="PRU00042"/>
    </source>
</evidence>
<dbReference type="GO" id="GO:0000981">
    <property type="term" value="F:DNA-binding transcription factor activity, RNA polymerase II-specific"/>
    <property type="evidence" value="ECO:0007669"/>
    <property type="project" value="TreeGrafter"/>
</dbReference>
<proteinExistence type="inferred from homology"/>
<evidence type="ECO:0000256" key="2">
    <source>
        <dbReference type="ARBA" id="ARBA00010831"/>
    </source>
</evidence>
<dbReference type="AlphaFoldDB" id="A0A482X4A2"/>
<feature type="domain" description="C2H2-type" evidence="15">
    <location>
        <begin position="131"/>
        <end position="158"/>
    </location>
</feature>